<feature type="region of interest" description="Disordered" evidence="2">
    <location>
        <begin position="160"/>
        <end position="192"/>
    </location>
</feature>
<dbReference type="EMBL" id="CYKH01001645">
    <property type="protein sequence ID" value="CUG88466.1"/>
    <property type="molecule type" value="Genomic_DNA"/>
</dbReference>
<name>A0A0S4JDU7_BODSA</name>
<evidence type="ECO:0000313" key="4">
    <source>
        <dbReference type="Proteomes" id="UP000051952"/>
    </source>
</evidence>
<evidence type="ECO:0000256" key="1">
    <source>
        <dbReference type="SAM" id="Coils"/>
    </source>
</evidence>
<evidence type="ECO:0000313" key="3">
    <source>
        <dbReference type="EMBL" id="CUG88466.1"/>
    </source>
</evidence>
<evidence type="ECO:0000256" key="2">
    <source>
        <dbReference type="SAM" id="MobiDB-lite"/>
    </source>
</evidence>
<gene>
    <name evidence="3" type="ORF">BSAL_15550</name>
</gene>
<evidence type="ECO:0008006" key="5">
    <source>
        <dbReference type="Google" id="ProtNLM"/>
    </source>
</evidence>
<proteinExistence type="predicted"/>
<protein>
    <recommendedName>
        <fullName evidence="5">Sfi1 spindle body domain-containing protein</fullName>
    </recommendedName>
</protein>
<keyword evidence="4" id="KW-1185">Reference proteome</keyword>
<feature type="compositionally biased region" description="Low complexity" evidence="2">
    <location>
        <begin position="169"/>
        <end position="180"/>
    </location>
</feature>
<sequence>MEKSLNGDYLPSFSFVCTPKSMMSAAAVSAVERTSMLQANTADCTSNSSTSPLSCPPVFAAKALRRKAQEICAILAPIEETRRTAIHHEEALARYQLQTSRFQTTQASTRIVAEEDAARSICQFTERTERRMIISRFQKFIADVASIGVDAAASLQVTLQSPNGRGDSRASSGTASFAGSMSGGGGSMLSSQRRGINGTQIVSQAQKQFMAAMDQLERDEQAQRAAHRALEQAARYHMSTHSFYNEFYEYDVHLFDNVPRVDPEEARVRARAMLMLHETRARIEVAYEWYDMFTDMCKVLSPFIPVLVNQLEWKDLLTEYFNEHFHYLDNAWKCEELYQRDVIMTKFREETFRVLATVHAYVVIQEPAKRRVVRREERRHWSSLMAHEHPRMTQLRQAHMRFMLRRYFRKLVGLREFHAINIQQQERITIMASLALEATRKRYFQSWRHLVLRKRQLHAVALHAKDQMCNLGLRYLNTWSAWSNTQIRHQFTTQKLLRRTAELVQKRVQEMFHSWLTFRRVRQAEGLLKANNQHFARRVATRWFWGCWRMKRRKQYRVKFFKLERLAEQWRIERTCATWGQQGFLALRKAKREKHEELAALANSVHQQLTANRWRVWRLFLKRRKQGRLSLKLEQVNKSYIKVRRLATWLSLIRERTAVRKVNCLIVRLVPQFIAPWWNTWRTVVGRKNRNLADELLIRNQERSVVSILPLWQHWAHRHRYRRLVVQEGQLEHLALRNAFRFRLNKFREWTGAVLHSRRLHGVATMERHSHDLHRARVFQLWNLYRVQHPKIVTLERMSARAGTRLLKSSWTRWMRLALSKDKRNDKRMIARSLERSNTHKWLRSLLRRFHTRSLAMGWVLNRIGRDNAVQVDDVGRLAHFEDAINSHHRLNRWGSWIHCIQLRKDTAVADNLATVNSDRWRKTIWNRWQTCAHRRALTRRVEELRIRNQCAYERQVWRRVLQSKWHVNTLRRLSLGNIRMIGEVRLMLRVLQEWVTHAKTWKRQILAETLRQANATIVLRPFMTKLQHYVQHRAVQRVSALSFSLNGDVAGRRYFARWVAYLRRRVSLQVNFIALSMLREHWTRRNGWSSWCTFMKARHRTTTTSATALPSDPSALRSVIVPVNTEEGVVPECPILPPDTAAGIETSHNNQQLRPASGARGFLRSLQAKENRMAQGREVL</sequence>
<reference evidence="4" key="1">
    <citation type="submission" date="2015-09" db="EMBL/GenBank/DDBJ databases">
        <authorList>
            <consortium name="Pathogen Informatics"/>
        </authorList>
    </citation>
    <scope>NUCLEOTIDE SEQUENCE [LARGE SCALE GENOMIC DNA]</scope>
    <source>
        <strain evidence="4">Lake Konstanz</strain>
    </source>
</reference>
<dbReference type="Proteomes" id="UP000051952">
    <property type="component" value="Unassembled WGS sequence"/>
</dbReference>
<organism evidence="3 4">
    <name type="scientific">Bodo saltans</name>
    <name type="common">Flagellated protozoan</name>
    <dbReference type="NCBI Taxonomy" id="75058"/>
    <lineage>
        <taxon>Eukaryota</taxon>
        <taxon>Discoba</taxon>
        <taxon>Euglenozoa</taxon>
        <taxon>Kinetoplastea</taxon>
        <taxon>Metakinetoplastina</taxon>
        <taxon>Eubodonida</taxon>
        <taxon>Bodonidae</taxon>
        <taxon>Bodo</taxon>
    </lineage>
</organism>
<feature type="coiled-coil region" evidence="1">
    <location>
        <begin position="202"/>
        <end position="233"/>
    </location>
</feature>
<dbReference type="AlphaFoldDB" id="A0A0S4JDU7"/>
<keyword evidence="1" id="KW-0175">Coiled coil</keyword>
<accession>A0A0S4JDU7</accession>
<dbReference type="VEuPathDB" id="TriTrypDB:BSAL_15550"/>